<protein>
    <recommendedName>
        <fullName evidence="8">Mechanosensitive ion channel MscS domain-containing protein</fullName>
    </recommendedName>
</protein>
<gene>
    <name evidence="9" type="ORF">LCGC14_0257020</name>
</gene>
<keyword evidence="3" id="KW-1003">Cell membrane</keyword>
<comment type="caution">
    <text evidence="9">The sequence shown here is derived from an EMBL/GenBank/DDBJ whole genome shotgun (WGS) entry which is preliminary data.</text>
</comment>
<comment type="similarity">
    <text evidence="2">Belongs to the MscS (TC 1.A.23) family.</text>
</comment>
<organism evidence="9">
    <name type="scientific">marine sediment metagenome</name>
    <dbReference type="NCBI Taxonomy" id="412755"/>
    <lineage>
        <taxon>unclassified sequences</taxon>
        <taxon>metagenomes</taxon>
        <taxon>ecological metagenomes</taxon>
    </lineage>
</organism>
<dbReference type="InterPro" id="IPR010920">
    <property type="entry name" value="LSM_dom_sf"/>
</dbReference>
<sequence>MLDFINNLNLDSGIKLLRSVLIFVILISLSNILLGMAKRRILKRTKSKKQQSNIEILSRAIKYFIFVIVFIFAILVYTGSLGGIGLAAGFLTAALGFALQKPISGVAAWLMVVINRPFEIGDRISIGEVKGDVLGITLSHTHIGEIGGTIEAEEKSGRVILIPNSKLFEQNVINYTKTGETILDDVKLSITFESDLEKAKEIALQSAKKILKDFIEKTEESYLRISFQPSGIDIIVRYHAPADSRVKIESLITEEIFKKIQSSKNIEFAYPHMEVLLRQK</sequence>
<dbReference type="InterPro" id="IPR045275">
    <property type="entry name" value="MscS_archaea/bacteria_type"/>
</dbReference>
<evidence type="ECO:0000256" key="5">
    <source>
        <dbReference type="ARBA" id="ARBA00022989"/>
    </source>
</evidence>
<dbReference type="SUPFAM" id="SSF82861">
    <property type="entry name" value="Mechanosensitive channel protein MscS (YggB), transmembrane region"/>
    <property type="match status" value="1"/>
</dbReference>
<dbReference type="Gene3D" id="3.30.70.100">
    <property type="match status" value="1"/>
</dbReference>
<evidence type="ECO:0000313" key="9">
    <source>
        <dbReference type="EMBL" id="KKN87652.1"/>
    </source>
</evidence>
<name>A0A0F9UJV6_9ZZZZ</name>
<proteinExistence type="inferred from homology"/>
<dbReference type="InterPro" id="IPR006685">
    <property type="entry name" value="MscS_channel_2nd"/>
</dbReference>
<dbReference type="SUPFAM" id="SSF82689">
    <property type="entry name" value="Mechanosensitive channel protein MscS (YggB), C-terminal domain"/>
    <property type="match status" value="1"/>
</dbReference>
<accession>A0A0F9UJV6</accession>
<keyword evidence="6 7" id="KW-0472">Membrane</keyword>
<dbReference type="SUPFAM" id="SSF50182">
    <property type="entry name" value="Sm-like ribonucleoproteins"/>
    <property type="match status" value="1"/>
</dbReference>
<evidence type="ECO:0000256" key="3">
    <source>
        <dbReference type="ARBA" id="ARBA00022475"/>
    </source>
</evidence>
<keyword evidence="4 7" id="KW-0812">Transmembrane</keyword>
<dbReference type="Gene3D" id="1.10.287.1260">
    <property type="match status" value="1"/>
</dbReference>
<dbReference type="InterPro" id="IPR011066">
    <property type="entry name" value="MscS_channel_C_sf"/>
</dbReference>
<dbReference type="GO" id="GO:0005886">
    <property type="term" value="C:plasma membrane"/>
    <property type="evidence" value="ECO:0007669"/>
    <property type="project" value="UniProtKB-SubCell"/>
</dbReference>
<feature type="transmembrane region" description="Helical" evidence="7">
    <location>
        <begin position="56"/>
        <end position="75"/>
    </location>
</feature>
<dbReference type="AlphaFoldDB" id="A0A0F9UJV6"/>
<keyword evidence="5 7" id="KW-1133">Transmembrane helix</keyword>
<feature type="domain" description="Mechanosensitive ion channel MscS" evidence="8">
    <location>
        <begin position="102"/>
        <end position="177"/>
    </location>
</feature>
<dbReference type="GO" id="GO:0008381">
    <property type="term" value="F:mechanosensitive monoatomic ion channel activity"/>
    <property type="evidence" value="ECO:0007669"/>
    <property type="project" value="InterPro"/>
</dbReference>
<evidence type="ECO:0000256" key="4">
    <source>
        <dbReference type="ARBA" id="ARBA00022692"/>
    </source>
</evidence>
<feature type="transmembrane region" description="Helical" evidence="7">
    <location>
        <begin position="16"/>
        <end position="35"/>
    </location>
</feature>
<dbReference type="InterPro" id="IPR011014">
    <property type="entry name" value="MscS_channel_TM-2"/>
</dbReference>
<dbReference type="PANTHER" id="PTHR30221">
    <property type="entry name" value="SMALL-CONDUCTANCE MECHANOSENSITIVE CHANNEL"/>
    <property type="match status" value="1"/>
</dbReference>
<dbReference type="EMBL" id="LAZR01000136">
    <property type="protein sequence ID" value="KKN87652.1"/>
    <property type="molecule type" value="Genomic_DNA"/>
</dbReference>
<dbReference type="PANTHER" id="PTHR30221:SF8">
    <property type="entry name" value="SMALL-CONDUCTANCE MECHANOSENSITIVE CHANNEL"/>
    <property type="match status" value="1"/>
</dbReference>
<reference evidence="9" key="1">
    <citation type="journal article" date="2015" name="Nature">
        <title>Complex archaea that bridge the gap between prokaryotes and eukaryotes.</title>
        <authorList>
            <person name="Spang A."/>
            <person name="Saw J.H."/>
            <person name="Jorgensen S.L."/>
            <person name="Zaremba-Niedzwiedzka K."/>
            <person name="Martijn J."/>
            <person name="Lind A.E."/>
            <person name="van Eijk R."/>
            <person name="Schleper C."/>
            <person name="Guy L."/>
            <person name="Ettema T.J."/>
        </authorList>
    </citation>
    <scope>NUCLEOTIDE SEQUENCE</scope>
</reference>
<dbReference type="InterPro" id="IPR023408">
    <property type="entry name" value="MscS_beta-dom_sf"/>
</dbReference>
<evidence type="ECO:0000256" key="6">
    <source>
        <dbReference type="ARBA" id="ARBA00023136"/>
    </source>
</evidence>
<evidence type="ECO:0000256" key="2">
    <source>
        <dbReference type="ARBA" id="ARBA00008017"/>
    </source>
</evidence>
<dbReference type="Gene3D" id="2.30.30.60">
    <property type="match status" value="1"/>
</dbReference>
<comment type="subcellular location">
    <subcellularLocation>
        <location evidence="1">Cell membrane</location>
        <topology evidence="1">Multi-pass membrane protein</topology>
    </subcellularLocation>
</comment>
<evidence type="ECO:0000256" key="7">
    <source>
        <dbReference type="SAM" id="Phobius"/>
    </source>
</evidence>
<evidence type="ECO:0000259" key="8">
    <source>
        <dbReference type="Pfam" id="PF00924"/>
    </source>
</evidence>
<dbReference type="Pfam" id="PF00924">
    <property type="entry name" value="MS_channel_2nd"/>
    <property type="match status" value="1"/>
</dbReference>
<evidence type="ECO:0000256" key="1">
    <source>
        <dbReference type="ARBA" id="ARBA00004651"/>
    </source>
</evidence>